<feature type="compositionally biased region" description="Acidic residues" evidence="1">
    <location>
        <begin position="164"/>
        <end position="175"/>
    </location>
</feature>
<sequence>MLLSSQSLSLFSFIVLFGFSFEFSESYPENALDGIRRGKNSTEGLYPRDEDDDDLDDKRRKVLGVGDILLGAFSLDLKKIVNGAFSFVDEDIRKNVLQVILGSKPPTVQKETTESPTTPIAQKNLTGSGEIGIATSVNSGVRKNRRTPKPETIDVRTSAPAVTEVEDEDDEESED</sequence>
<keyword evidence="2" id="KW-0732">Signal</keyword>
<evidence type="ECO:0000313" key="4">
    <source>
        <dbReference type="Proteomes" id="UP000708208"/>
    </source>
</evidence>
<comment type="caution">
    <text evidence="3">The sequence shown here is derived from an EMBL/GenBank/DDBJ whole genome shotgun (WGS) entry which is preliminary data.</text>
</comment>
<dbReference type="Proteomes" id="UP000708208">
    <property type="component" value="Unassembled WGS sequence"/>
</dbReference>
<gene>
    <name evidence="3" type="ORF">AFUS01_LOCUS19543</name>
</gene>
<dbReference type="EMBL" id="CAJVCH010202789">
    <property type="protein sequence ID" value="CAG7730930.1"/>
    <property type="molecule type" value="Genomic_DNA"/>
</dbReference>
<organism evidence="3 4">
    <name type="scientific">Allacma fusca</name>
    <dbReference type="NCBI Taxonomy" id="39272"/>
    <lineage>
        <taxon>Eukaryota</taxon>
        <taxon>Metazoa</taxon>
        <taxon>Ecdysozoa</taxon>
        <taxon>Arthropoda</taxon>
        <taxon>Hexapoda</taxon>
        <taxon>Collembola</taxon>
        <taxon>Symphypleona</taxon>
        <taxon>Sminthuridae</taxon>
        <taxon>Allacma</taxon>
    </lineage>
</organism>
<feature type="chain" id="PRO_5035195799" evidence="2">
    <location>
        <begin position="27"/>
        <end position="175"/>
    </location>
</feature>
<evidence type="ECO:0000256" key="2">
    <source>
        <dbReference type="SAM" id="SignalP"/>
    </source>
</evidence>
<accession>A0A8J2KRQ5</accession>
<evidence type="ECO:0000313" key="3">
    <source>
        <dbReference type="EMBL" id="CAG7730930.1"/>
    </source>
</evidence>
<protein>
    <submittedName>
        <fullName evidence="3">Uncharacterized protein</fullName>
    </submittedName>
</protein>
<keyword evidence="4" id="KW-1185">Reference proteome</keyword>
<dbReference type="AlphaFoldDB" id="A0A8J2KRQ5"/>
<reference evidence="3" key="1">
    <citation type="submission" date="2021-06" db="EMBL/GenBank/DDBJ databases">
        <authorList>
            <person name="Hodson N. C."/>
            <person name="Mongue J. A."/>
            <person name="Jaron S. K."/>
        </authorList>
    </citation>
    <scope>NUCLEOTIDE SEQUENCE</scope>
</reference>
<evidence type="ECO:0000256" key="1">
    <source>
        <dbReference type="SAM" id="MobiDB-lite"/>
    </source>
</evidence>
<feature type="signal peptide" evidence="2">
    <location>
        <begin position="1"/>
        <end position="26"/>
    </location>
</feature>
<proteinExistence type="predicted"/>
<feature type="region of interest" description="Disordered" evidence="1">
    <location>
        <begin position="131"/>
        <end position="175"/>
    </location>
</feature>
<name>A0A8J2KRQ5_9HEXA</name>